<dbReference type="InterPro" id="IPR005878">
    <property type="entry name" value="Ribosom_uL1_bac-type"/>
</dbReference>
<evidence type="ECO:0000256" key="10">
    <source>
        <dbReference type="RuleBase" id="RU000659"/>
    </source>
</evidence>
<dbReference type="InterPro" id="IPR002143">
    <property type="entry name" value="Ribosomal_uL1"/>
</dbReference>
<evidence type="ECO:0000256" key="7">
    <source>
        <dbReference type="ARBA" id="ARBA00023274"/>
    </source>
</evidence>
<dbReference type="GO" id="GO:0019843">
    <property type="term" value="F:rRNA binding"/>
    <property type="evidence" value="ECO:0007669"/>
    <property type="project" value="UniProtKB-UniRule"/>
</dbReference>
<dbReference type="Gene3D" id="3.40.50.790">
    <property type="match status" value="1"/>
</dbReference>
<keyword evidence="9" id="KW-0820">tRNA-binding</keyword>
<dbReference type="RefSeq" id="WP_091652883.1">
    <property type="nucleotide sequence ID" value="NZ_FNHQ01000046.1"/>
</dbReference>
<dbReference type="InterPro" id="IPR016095">
    <property type="entry name" value="Ribosomal_uL1_3-a/b-sand"/>
</dbReference>
<keyword evidence="6 9" id="KW-0689">Ribosomal protein</keyword>
<gene>
    <name evidence="9" type="primary">rplA</name>
    <name evidence="11" type="ORF">SAMN05660299_02668</name>
</gene>
<evidence type="ECO:0000256" key="8">
    <source>
        <dbReference type="ARBA" id="ARBA00035241"/>
    </source>
</evidence>
<dbReference type="Proteomes" id="UP000199309">
    <property type="component" value="Unassembled WGS sequence"/>
</dbReference>
<reference evidence="11 12" key="1">
    <citation type="submission" date="2016-10" db="EMBL/GenBank/DDBJ databases">
        <authorList>
            <person name="de Groot N.N."/>
        </authorList>
    </citation>
    <scope>NUCLEOTIDE SEQUENCE [LARGE SCALE GENOMIC DNA]</scope>
    <source>
        <strain evidence="11 12">DSM 16981</strain>
    </source>
</reference>
<evidence type="ECO:0000256" key="1">
    <source>
        <dbReference type="ARBA" id="ARBA00010531"/>
    </source>
</evidence>
<comment type="function">
    <text evidence="9">Protein L1 is also a translational repressor protein, it controls the translation of the L11 operon by binding to its mRNA.</text>
</comment>
<dbReference type="CDD" id="cd00403">
    <property type="entry name" value="Ribosomal_L1"/>
    <property type="match status" value="1"/>
</dbReference>
<dbReference type="AlphaFoldDB" id="A0A1H0B4Q6"/>
<dbReference type="GO" id="GO:0006417">
    <property type="term" value="P:regulation of translation"/>
    <property type="evidence" value="ECO:0007669"/>
    <property type="project" value="UniProtKB-KW"/>
</dbReference>
<dbReference type="NCBIfam" id="TIGR01169">
    <property type="entry name" value="rplA_bact"/>
    <property type="match status" value="1"/>
</dbReference>
<dbReference type="GO" id="GO:0006412">
    <property type="term" value="P:translation"/>
    <property type="evidence" value="ECO:0007669"/>
    <property type="project" value="UniProtKB-UniRule"/>
</dbReference>
<evidence type="ECO:0000313" key="11">
    <source>
        <dbReference type="EMBL" id="SDN40668.1"/>
    </source>
</evidence>
<dbReference type="PROSITE" id="PS01199">
    <property type="entry name" value="RIBOSOMAL_L1"/>
    <property type="match status" value="1"/>
</dbReference>
<evidence type="ECO:0000256" key="6">
    <source>
        <dbReference type="ARBA" id="ARBA00022980"/>
    </source>
</evidence>
<dbReference type="InterPro" id="IPR028364">
    <property type="entry name" value="Ribosomal_uL1/biogenesis"/>
</dbReference>
<dbReference type="HAMAP" id="MF_01318_B">
    <property type="entry name" value="Ribosomal_uL1_B"/>
    <property type="match status" value="1"/>
</dbReference>
<comment type="similarity">
    <text evidence="1 9 10">Belongs to the universal ribosomal protein uL1 family.</text>
</comment>
<dbReference type="FunFam" id="3.40.50.790:FF:000001">
    <property type="entry name" value="50S ribosomal protein L1"/>
    <property type="match status" value="1"/>
</dbReference>
<keyword evidence="12" id="KW-1185">Reference proteome</keyword>
<evidence type="ECO:0000256" key="5">
    <source>
        <dbReference type="ARBA" id="ARBA00022884"/>
    </source>
</evidence>
<comment type="subunit">
    <text evidence="9">Part of the 50S ribosomal subunit.</text>
</comment>
<dbReference type="GO" id="GO:0000049">
    <property type="term" value="F:tRNA binding"/>
    <property type="evidence" value="ECO:0007669"/>
    <property type="project" value="UniProtKB-KW"/>
</dbReference>
<dbReference type="OrthoDB" id="9803740at2"/>
<dbReference type="PANTHER" id="PTHR36427:SF3">
    <property type="entry name" value="LARGE RIBOSOMAL SUBUNIT PROTEIN UL1M"/>
    <property type="match status" value="1"/>
</dbReference>
<keyword evidence="7 9" id="KW-0687">Ribonucleoprotein</keyword>
<dbReference type="GO" id="GO:0003735">
    <property type="term" value="F:structural constituent of ribosome"/>
    <property type="evidence" value="ECO:0007669"/>
    <property type="project" value="InterPro"/>
</dbReference>
<keyword evidence="2 9" id="KW-0678">Repressor</keyword>
<dbReference type="Gene3D" id="3.30.190.20">
    <property type="match status" value="1"/>
</dbReference>
<comment type="function">
    <text evidence="9">Binds directly to 23S rRNA. The L1 stalk is quite mobile in the ribosome, and is involved in E site tRNA release.</text>
</comment>
<evidence type="ECO:0000256" key="3">
    <source>
        <dbReference type="ARBA" id="ARBA00022730"/>
    </source>
</evidence>
<dbReference type="Pfam" id="PF00687">
    <property type="entry name" value="Ribosomal_L1"/>
    <property type="match status" value="1"/>
</dbReference>
<evidence type="ECO:0000256" key="9">
    <source>
        <dbReference type="HAMAP-Rule" id="MF_01318"/>
    </source>
</evidence>
<keyword evidence="5 9" id="KW-0694">RNA-binding</keyword>
<dbReference type="STRING" id="349095.SAMN05660299_02668"/>
<evidence type="ECO:0000313" key="12">
    <source>
        <dbReference type="Proteomes" id="UP000199309"/>
    </source>
</evidence>
<accession>A0A1H0B4Q6</accession>
<dbReference type="InterPro" id="IPR023674">
    <property type="entry name" value="Ribosomal_uL1-like"/>
</dbReference>
<dbReference type="EMBL" id="FNHQ01000046">
    <property type="protein sequence ID" value="SDN40668.1"/>
    <property type="molecule type" value="Genomic_DNA"/>
</dbReference>
<name>A0A1H0B4Q6_9FIRM</name>
<keyword evidence="4 9" id="KW-0810">Translation regulation</keyword>
<evidence type="ECO:0000256" key="2">
    <source>
        <dbReference type="ARBA" id="ARBA00022491"/>
    </source>
</evidence>
<dbReference type="PIRSF" id="PIRSF002155">
    <property type="entry name" value="Ribosomal_L1"/>
    <property type="match status" value="1"/>
</dbReference>
<proteinExistence type="inferred from homology"/>
<sequence length="238" mass="25536">MAKVGKKYAEAAKLVDKAKLYEPAEAIDILKKMDTAKFDETVELSVNLNVDPKYADQQVRGAIVLPHGIGKSKTVLVFAEGDKEKEAQEAGADFVGADELIEKIKGGWTDFDVAIATPNMMGKVGRLGKILGPKGLMPNPKIGTVTMDVTRAVEESKAGKVEYRTDKAGIINSPIGKKSFDANKLIENLTTLVDTIVKVKPSGAKGQYIKSITVSSTMGPGIRINQFSVKGIVKADEN</sequence>
<dbReference type="PANTHER" id="PTHR36427">
    <property type="entry name" value="54S RIBOSOMAL PROTEIN L1, MITOCHONDRIAL"/>
    <property type="match status" value="1"/>
</dbReference>
<dbReference type="GO" id="GO:0015934">
    <property type="term" value="C:large ribosomal subunit"/>
    <property type="evidence" value="ECO:0007669"/>
    <property type="project" value="InterPro"/>
</dbReference>
<dbReference type="SUPFAM" id="SSF56808">
    <property type="entry name" value="Ribosomal protein L1"/>
    <property type="match status" value="1"/>
</dbReference>
<dbReference type="InterPro" id="IPR023673">
    <property type="entry name" value="Ribosomal_uL1_CS"/>
</dbReference>
<protein>
    <recommendedName>
        <fullName evidence="8 9">Large ribosomal subunit protein uL1</fullName>
    </recommendedName>
</protein>
<evidence type="ECO:0000256" key="4">
    <source>
        <dbReference type="ARBA" id="ARBA00022845"/>
    </source>
</evidence>
<organism evidence="11 12">
    <name type="scientific">Megasphaera paucivorans</name>
    <dbReference type="NCBI Taxonomy" id="349095"/>
    <lineage>
        <taxon>Bacteria</taxon>
        <taxon>Bacillati</taxon>
        <taxon>Bacillota</taxon>
        <taxon>Negativicutes</taxon>
        <taxon>Veillonellales</taxon>
        <taxon>Veillonellaceae</taxon>
        <taxon>Megasphaera</taxon>
    </lineage>
</organism>
<keyword evidence="3 9" id="KW-0699">rRNA-binding</keyword>